<dbReference type="Gene3D" id="3.20.20.140">
    <property type="entry name" value="Metal-dependent hydrolases"/>
    <property type="match status" value="1"/>
</dbReference>
<dbReference type="Proteomes" id="UP001367676">
    <property type="component" value="Unassembled WGS sequence"/>
</dbReference>
<keyword evidence="1" id="KW-1015">Disulfide bond</keyword>
<dbReference type="InterPro" id="IPR008257">
    <property type="entry name" value="Pept_M19"/>
</dbReference>
<keyword evidence="3" id="KW-1185">Reference proteome</keyword>
<comment type="subunit">
    <text evidence="1">Homodimer; disulfide-linked.</text>
</comment>
<keyword evidence="1" id="KW-0479">Metal-binding</keyword>
<protein>
    <recommendedName>
        <fullName evidence="1">Dipeptidase</fullName>
        <ecNumber evidence="1">3.4.13.19</ecNumber>
    </recommendedName>
</protein>
<dbReference type="InterPro" id="IPR032466">
    <property type="entry name" value="Metal_Hydrolase"/>
</dbReference>
<accession>A0AAN9Y3C9</accession>
<evidence type="ECO:0000313" key="2">
    <source>
        <dbReference type="EMBL" id="KAK7590326.1"/>
    </source>
</evidence>
<evidence type="ECO:0000256" key="1">
    <source>
        <dbReference type="RuleBase" id="RU341113"/>
    </source>
</evidence>
<comment type="subcellular location">
    <subcellularLocation>
        <location evidence="1">Membrane</location>
        <topology evidence="1">Lipid-anchor</topology>
        <topology evidence="1">GPI-anchor</topology>
    </subcellularLocation>
</comment>
<dbReference type="SUPFAM" id="SSF51556">
    <property type="entry name" value="Metallo-dependent hydrolases"/>
    <property type="match status" value="1"/>
</dbReference>
<dbReference type="Pfam" id="PF01244">
    <property type="entry name" value="Peptidase_M19"/>
    <property type="match status" value="1"/>
</dbReference>
<keyword evidence="1" id="KW-0449">Lipoprotein</keyword>
<evidence type="ECO:0000313" key="3">
    <source>
        <dbReference type="Proteomes" id="UP001367676"/>
    </source>
</evidence>
<gene>
    <name evidence="2" type="ORF">V9T40_001939</name>
</gene>
<dbReference type="PANTHER" id="PTHR10443">
    <property type="entry name" value="MICROSOMAL DIPEPTIDASE"/>
    <property type="match status" value="1"/>
</dbReference>
<dbReference type="EC" id="3.4.13.19" evidence="1"/>
<keyword evidence="1" id="KW-0645">Protease</keyword>
<keyword evidence="1" id="KW-0862">Zinc</keyword>
<dbReference type="GO" id="GO:0046872">
    <property type="term" value="F:metal ion binding"/>
    <property type="evidence" value="ECO:0007669"/>
    <property type="project" value="UniProtKB-UniRule"/>
</dbReference>
<comment type="catalytic activity">
    <reaction evidence="1">
        <text>an L-aminoacyl-L-amino acid + H2O = 2 an L-alpha-amino acid</text>
        <dbReference type="Rhea" id="RHEA:48940"/>
        <dbReference type="ChEBI" id="CHEBI:15377"/>
        <dbReference type="ChEBI" id="CHEBI:59869"/>
        <dbReference type="ChEBI" id="CHEBI:77460"/>
        <dbReference type="EC" id="3.4.13.19"/>
    </reaction>
</comment>
<name>A0AAN9Y3C9_9HEMI</name>
<dbReference type="GO" id="GO:0098552">
    <property type="term" value="C:side of membrane"/>
    <property type="evidence" value="ECO:0007669"/>
    <property type="project" value="UniProtKB-KW"/>
</dbReference>
<keyword evidence="1" id="KW-0472">Membrane</keyword>
<dbReference type="PANTHER" id="PTHR10443:SF47">
    <property type="entry name" value="DIPEPTIDASE"/>
    <property type="match status" value="1"/>
</dbReference>
<proteinExistence type="inferred from homology"/>
<dbReference type="GO" id="GO:0070573">
    <property type="term" value="F:metallodipeptidase activity"/>
    <property type="evidence" value="ECO:0007669"/>
    <property type="project" value="InterPro"/>
</dbReference>
<dbReference type="PROSITE" id="PS51365">
    <property type="entry name" value="RENAL_DIPEPTIDASE_2"/>
    <property type="match status" value="1"/>
</dbReference>
<sequence>MHWMEVAGIVREMNRLGMLVDLSHTSVHTMEDTLNITKAPVIFSHASAYAICNSNRNVPDHILKKLAQNGGVVMVTFYPFFISCDNVSTVDQVIAHINHVRDVAGEDHVGLGSGYDGINQTRDAAIRKPQIPEQKLTNLSSFRLARMHVYRYSLCDGLWRHITAKFSTNKGTRKFFEQLFVEETEK</sequence>
<keyword evidence="1" id="KW-0336">GPI-anchor</keyword>
<comment type="similarity">
    <text evidence="1">Belongs to the metallo-dependent hydrolases superfamily. Peptidase M19 family.</text>
</comment>
<dbReference type="GO" id="GO:0006508">
    <property type="term" value="P:proteolysis"/>
    <property type="evidence" value="ECO:0007669"/>
    <property type="project" value="UniProtKB-KW"/>
</dbReference>
<comment type="caution">
    <text evidence="2">The sequence shown here is derived from an EMBL/GenBank/DDBJ whole genome shotgun (WGS) entry which is preliminary data.</text>
</comment>
<dbReference type="AlphaFoldDB" id="A0AAN9Y3C9"/>
<dbReference type="EMBL" id="JBBCAQ010000022">
    <property type="protein sequence ID" value="KAK7590326.1"/>
    <property type="molecule type" value="Genomic_DNA"/>
</dbReference>
<comment type="cofactor">
    <cofactor evidence="1">
        <name>Zn(2+)</name>
        <dbReference type="ChEBI" id="CHEBI:29105"/>
    </cofactor>
</comment>
<keyword evidence="1" id="KW-0378">Hydrolase</keyword>
<reference evidence="2 3" key="1">
    <citation type="submission" date="2024-03" db="EMBL/GenBank/DDBJ databases">
        <title>Adaptation during the transition from Ophiocordyceps entomopathogen to insect associate is accompanied by gene loss and intensified selection.</title>
        <authorList>
            <person name="Ward C.M."/>
            <person name="Onetto C.A."/>
            <person name="Borneman A.R."/>
        </authorList>
    </citation>
    <scope>NUCLEOTIDE SEQUENCE [LARGE SCALE GENOMIC DNA]</scope>
    <source>
        <strain evidence="2">AWRI1</strain>
        <tissue evidence="2">Single Adult Female</tissue>
    </source>
</reference>
<keyword evidence="1" id="KW-0224">Dipeptidase</keyword>
<keyword evidence="1" id="KW-0325">Glycoprotein</keyword>
<keyword evidence="1" id="KW-0482">Metalloprotease</keyword>
<organism evidence="2 3">
    <name type="scientific">Parthenolecanium corni</name>
    <dbReference type="NCBI Taxonomy" id="536013"/>
    <lineage>
        <taxon>Eukaryota</taxon>
        <taxon>Metazoa</taxon>
        <taxon>Ecdysozoa</taxon>
        <taxon>Arthropoda</taxon>
        <taxon>Hexapoda</taxon>
        <taxon>Insecta</taxon>
        <taxon>Pterygota</taxon>
        <taxon>Neoptera</taxon>
        <taxon>Paraneoptera</taxon>
        <taxon>Hemiptera</taxon>
        <taxon>Sternorrhyncha</taxon>
        <taxon>Coccoidea</taxon>
        <taxon>Coccidae</taxon>
        <taxon>Parthenolecanium</taxon>
    </lineage>
</organism>